<feature type="binding site" evidence="7">
    <location>
        <position position="58"/>
    </location>
    <ligand>
        <name>Mg(2+)</name>
        <dbReference type="ChEBI" id="CHEBI:18420"/>
        <label>1</label>
    </ligand>
</feature>
<gene>
    <name evidence="7" type="primary">ppa</name>
    <name evidence="8" type="ORF">ATJ78_1395</name>
</gene>
<keyword evidence="5 7" id="KW-0460">Magnesium</keyword>
<comment type="cofactor">
    <cofactor evidence="1 7">
        <name>Mg(2+)</name>
        <dbReference type="ChEBI" id="CHEBI:18420"/>
    </cofactor>
</comment>
<evidence type="ECO:0000313" key="9">
    <source>
        <dbReference type="Proteomes" id="UP000221369"/>
    </source>
</evidence>
<dbReference type="SUPFAM" id="SSF50324">
    <property type="entry name" value="Inorganic pyrophosphatase"/>
    <property type="match status" value="1"/>
</dbReference>
<comment type="similarity">
    <text evidence="7">Belongs to the PPase family.</text>
</comment>
<keyword evidence="3 7" id="KW-0479">Metal-binding</keyword>
<dbReference type="AlphaFoldDB" id="A0A2A9DV41"/>
<comment type="subcellular location">
    <subcellularLocation>
        <location evidence="7">Cytoplasm</location>
    </subcellularLocation>
</comment>
<dbReference type="GO" id="GO:0000287">
    <property type="term" value="F:magnesium ion binding"/>
    <property type="evidence" value="ECO:0007669"/>
    <property type="project" value="UniProtKB-UniRule"/>
</dbReference>
<dbReference type="RefSeq" id="WP_098406919.1">
    <property type="nucleotide sequence ID" value="NZ_PDJE01000001.1"/>
</dbReference>
<evidence type="ECO:0000256" key="5">
    <source>
        <dbReference type="ARBA" id="ARBA00022842"/>
    </source>
</evidence>
<keyword evidence="9" id="KW-1185">Reference proteome</keyword>
<name>A0A2A9DV41_9MICO</name>
<feature type="binding site" evidence="7">
    <location>
        <position position="90"/>
    </location>
    <ligand>
        <name>Mg(2+)</name>
        <dbReference type="ChEBI" id="CHEBI:18420"/>
        <label>1</label>
    </ligand>
</feature>
<dbReference type="GO" id="GO:0006796">
    <property type="term" value="P:phosphate-containing compound metabolic process"/>
    <property type="evidence" value="ECO:0007669"/>
    <property type="project" value="InterPro"/>
</dbReference>
<feature type="binding site" evidence="7">
    <location>
        <position position="43"/>
    </location>
    <ligand>
        <name>substrate</name>
    </ligand>
</feature>
<feature type="active site" description="Proton acceptor" evidence="7">
    <location>
        <position position="90"/>
    </location>
</feature>
<dbReference type="Gene3D" id="3.90.80.10">
    <property type="entry name" value="Inorganic pyrophosphatase"/>
    <property type="match status" value="1"/>
</dbReference>
<comment type="caution">
    <text evidence="8">The sequence shown here is derived from an EMBL/GenBank/DDBJ whole genome shotgun (WGS) entry which is preliminary data.</text>
</comment>
<feature type="binding site" evidence="7">
    <location>
        <position position="58"/>
    </location>
    <ligand>
        <name>Mg(2+)</name>
        <dbReference type="ChEBI" id="CHEBI:18420"/>
        <label>2</label>
    </ligand>
</feature>
<feature type="binding site" evidence="7">
    <location>
        <position position="127"/>
    </location>
    <ligand>
        <name>substrate</name>
    </ligand>
</feature>
<dbReference type="GO" id="GO:0004427">
    <property type="term" value="F:inorganic diphosphate phosphatase activity"/>
    <property type="evidence" value="ECO:0007669"/>
    <property type="project" value="UniProtKB-UniRule"/>
</dbReference>
<feature type="binding site" evidence="7">
    <location>
        <position position="31"/>
    </location>
    <ligand>
        <name>substrate</name>
    </ligand>
</feature>
<evidence type="ECO:0000256" key="6">
    <source>
        <dbReference type="ARBA" id="ARBA00047820"/>
    </source>
</evidence>
<evidence type="ECO:0000256" key="2">
    <source>
        <dbReference type="ARBA" id="ARBA00022490"/>
    </source>
</evidence>
<dbReference type="HAMAP" id="MF_00209">
    <property type="entry name" value="Inorganic_PPase"/>
    <property type="match status" value="1"/>
</dbReference>
<dbReference type="Proteomes" id="UP000221369">
    <property type="component" value="Unassembled WGS sequence"/>
</dbReference>
<feature type="binding site" evidence="7">
    <location>
        <position position="90"/>
    </location>
    <ligand>
        <name>Mg(2+)</name>
        <dbReference type="ChEBI" id="CHEBI:18420"/>
        <label>3</label>
    </ligand>
</feature>
<evidence type="ECO:0000256" key="4">
    <source>
        <dbReference type="ARBA" id="ARBA00022801"/>
    </source>
</evidence>
<comment type="function">
    <text evidence="7">Catalyzes the hydrolysis of inorganic pyrophosphate (PPi) forming two phosphate ions.</text>
</comment>
<feature type="binding site" evidence="7">
    <location>
        <position position="9"/>
    </location>
    <ligand>
        <name>Mg(2+)</name>
        <dbReference type="ChEBI" id="CHEBI:18420"/>
        <label>2</label>
    </ligand>
</feature>
<dbReference type="EMBL" id="PDJE01000001">
    <property type="protein sequence ID" value="PFG30463.1"/>
    <property type="molecule type" value="Genomic_DNA"/>
</dbReference>
<evidence type="ECO:0000313" key="8">
    <source>
        <dbReference type="EMBL" id="PFG30463.1"/>
    </source>
</evidence>
<evidence type="ECO:0000256" key="7">
    <source>
        <dbReference type="HAMAP-Rule" id="MF_00209"/>
    </source>
</evidence>
<accession>A0A2A9DV41</accession>
<feature type="binding site" evidence="7">
    <location>
        <position position="17"/>
    </location>
    <ligand>
        <name>substrate</name>
    </ligand>
</feature>
<sequence>MAEYDVVVEIPKGSRNKYEVDHETGRVYLDRVLFTNFVYPVDYGYFENTLGLDGDPVDALVLLEYPVFPGVGIKVRPVGVLNMSDEAGSDAKVVCVQYKDPRWQHIQDISDVPEHQRAEIEHFFTRYKDLEPNKWVKIEGWGDVAEAEQIVQAGIAKLAEDGGH</sequence>
<proteinExistence type="inferred from homology"/>
<dbReference type="PROSITE" id="PS00387">
    <property type="entry name" value="PPASE"/>
    <property type="match status" value="1"/>
</dbReference>
<reference evidence="8 9" key="1">
    <citation type="submission" date="2017-10" db="EMBL/GenBank/DDBJ databases">
        <title>Sequencing the genomes of 1000 actinobacteria strains.</title>
        <authorList>
            <person name="Klenk H.-P."/>
        </authorList>
    </citation>
    <scope>NUCLEOTIDE SEQUENCE [LARGE SCALE GENOMIC DNA]</scope>
    <source>
        <strain evidence="8 9">DSM 21798</strain>
    </source>
</reference>
<dbReference type="PANTHER" id="PTHR10286">
    <property type="entry name" value="INORGANIC PYROPHOSPHATASE"/>
    <property type="match status" value="1"/>
</dbReference>
<dbReference type="InterPro" id="IPR036649">
    <property type="entry name" value="Pyrophosphatase_sf"/>
</dbReference>
<evidence type="ECO:0000256" key="1">
    <source>
        <dbReference type="ARBA" id="ARBA00001946"/>
    </source>
</evidence>
<evidence type="ECO:0000256" key="3">
    <source>
        <dbReference type="ARBA" id="ARBA00022723"/>
    </source>
</evidence>
<comment type="catalytic activity">
    <reaction evidence="6 7">
        <text>diphosphate + H2O = 2 phosphate + H(+)</text>
        <dbReference type="Rhea" id="RHEA:24576"/>
        <dbReference type="ChEBI" id="CHEBI:15377"/>
        <dbReference type="ChEBI" id="CHEBI:15378"/>
        <dbReference type="ChEBI" id="CHEBI:33019"/>
        <dbReference type="ChEBI" id="CHEBI:43474"/>
        <dbReference type="EC" id="3.6.1.1"/>
    </reaction>
</comment>
<protein>
    <recommendedName>
        <fullName evidence="7">Inorganic pyrophosphatase</fullName>
        <ecNumber evidence="7">3.6.1.1</ecNumber>
    </recommendedName>
    <alternativeName>
        <fullName evidence="7">Pyrophosphate phospho-hydrolase</fullName>
        <shortName evidence="7">PPase</shortName>
    </alternativeName>
</protein>
<dbReference type="GO" id="GO:0005737">
    <property type="term" value="C:cytoplasm"/>
    <property type="evidence" value="ECO:0007669"/>
    <property type="project" value="UniProtKB-SubCell"/>
</dbReference>
<dbReference type="FunFam" id="3.90.80.10:FF:000003">
    <property type="entry name" value="Inorganic pyrophosphatase"/>
    <property type="match status" value="1"/>
</dbReference>
<comment type="subunit">
    <text evidence="7">Homohexamer.</text>
</comment>
<keyword evidence="2 7" id="KW-0963">Cytoplasm</keyword>
<feature type="binding site" evidence="7">
    <location>
        <position position="53"/>
    </location>
    <ligand>
        <name>Mg(2+)</name>
        <dbReference type="ChEBI" id="CHEBI:18420"/>
        <label>1</label>
    </ligand>
</feature>
<dbReference type="EC" id="3.6.1.1" evidence="7"/>
<dbReference type="InterPro" id="IPR008162">
    <property type="entry name" value="Pyrophosphatase"/>
</dbReference>
<feature type="binding site" evidence="7">
    <location>
        <position position="85"/>
    </location>
    <ligand>
        <name>Mg(2+)</name>
        <dbReference type="ChEBI" id="CHEBI:18420"/>
        <label>3</label>
    </ligand>
</feature>
<dbReference type="OrthoDB" id="5187599at2"/>
<dbReference type="Pfam" id="PF00719">
    <property type="entry name" value="Pyrophosphatase"/>
    <property type="match status" value="1"/>
</dbReference>
<keyword evidence="4 7" id="KW-0378">Hydrolase</keyword>
<dbReference type="CDD" id="cd00412">
    <property type="entry name" value="pyrophosphatase"/>
    <property type="match status" value="1"/>
</dbReference>
<organism evidence="8 9">
    <name type="scientific">Paramicrobacterium agarici</name>
    <dbReference type="NCBI Taxonomy" id="630514"/>
    <lineage>
        <taxon>Bacteria</taxon>
        <taxon>Bacillati</taxon>
        <taxon>Actinomycetota</taxon>
        <taxon>Actinomycetes</taxon>
        <taxon>Micrococcales</taxon>
        <taxon>Microbacteriaceae</taxon>
        <taxon>Paramicrobacterium</taxon>
    </lineage>
</organism>